<accession>A0ABT2LX66</accession>
<evidence type="ECO:0000256" key="5">
    <source>
        <dbReference type="ARBA" id="ARBA00022679"/>
    </source>
</evidence>
<dbReference type="NCBIfam" id="TIGR00083">
    <property type="entry name" value="ribF"/>
    <property type="match status" value="1"/>
</dbReference>
<dbReference type="EMBL" id="JAODBU010000002">
    <property type="protein sequence ID" value="MCT7397881.1"/>
    <property type="molecule type" value="Genomic_DNA"/>
</dbReference>
<evidence type="ECO:0000256" key="1">
    <source>
        <dbReference type="ARBA" id="ARBA00004726"/>
    </source>
</evidence>
<dbReference type="SUPFAM" id="SSF52374">
    <property type="entry name" value="Nucleotidylyl transferase"/>
    <property type="match status" value="1"/>
</dbReference>
<comment type="catalytic activity">
    <reaction evidence="13 14">
        <text>FMN + ATP + H(+) = FAD + diphosphate</text>
        <dbReference type="Rhea" id="RHEA:17237"/>
        <dbReference type="ChEBI" id="CHEBI:15378"/>
        <dbReference type="ChEBI" id="CHEBI:30616"/>
        <dbReference type="ChEBI" id="CHEBI:33019"/>
        <dbReference type="ChEBI" id="CHEBI:57692"/>
        <dbReference type="ChEBI" id="CHEBI:58210"/>
        <dbReference type="EC" id="2.7.7.2"/>
    </reaction>
</comment>
<comment type="similarity">
    <text evidence="14">Belongs to the ribF family.</text>
</comment>
<keyword evidence="8 14" id="KW-0418">Kinase</keyword>
<dbReference type="InterPro" id="IPR002606">
    <property type="entry name" value="Riboflavin_kinase_bac"/>
</dbReference>
<evidence type="ECO:0000256" key="11">
    <source>
        <dbReference type="ARBA" id="ARBA00023268"/>
    </source>
</evidence>
<dbReference type="GO" id="GO:0003919">
    <property type="term" value="F:FMN adenylyltransferase activity"/>
    <property type="evidence" value="ECO:0007669"/>
    <property type="project" value="UniProtKB-EC"/>
</dbReference>
<evidence type="ECO:0000256" key="14">
    <source>
        <dbReference type="PIRNR" id="PIRNR004491"/>
    </source>
</evidence>
<keyword evidence="7 14" id="KW-0547">Nucleotide-binding</keyword>
<evidence type="ECO:0000256" key="10">
    <source>
        <dbReference type="ARBA" id="ARBA00022840"/>
    </source>
</evidence>
<dbReference type="GO" id="GO:0008531">
    <property type="term" value="F:riboflavin kinase activity"/>
    <property type="evidence" value="ECO:0007669"/>
    <property type="project" value="UniProtKB-EC"/>
</dbReference>
<evidence type="ECO:0000256" key="12">
    <source>
        <dbReference type="ARBA" id="ARBA00047880"/>
    </source>
</evidence>
<reference evidence="16" key="1">
    <citation type="submission" date="2022-09" db="EMBL/GenBank/DDBJ databases">
        <title>Eubacterium sp. LFL-14 isolated from human feces.</title>
        <authorList>
            <person name="Liu F."/>
        </authorList>
    </citation>
    <scope>NUCLEOTIDE SEQUENCE</scope>
    <source>
        <strain evidence="16">LFL-14</strain>
    </source>
</reference>
<evidence type="ECO:0000259" key="15">
    <source>
        <dbReference type="SMART" id="SM00904"/>
    </source>
</evidence>
<protein>
    <recommendedName>
        <fullName evidence="14">Riboflavin biosynthesis protein</fullName>
    </recommendedName>
    <domain>
        <recommendedName>
            <fullName evidence="14">Riboflavin kinase</fullName>
            <ecNumber evidence="14">2.7.1.26</ecNumber>
        </recommendedName>
        <alternativeName>
            <fullName evidence="14">Flavokinase</fullName>
        </alternativeName>
    </domain>
    <domain>
        <recommendedName>
            <fullName evidence="14">FMN adenylyltransferase</fullName>
            <ecNumber evidence="14">2.7.7.2</ecNumber>
        </recommendedName>
        <alternativeName>
            <fullName evidence="14">FAD pyrophosphorylase</fullName>
        </alternativeName>
        <alternativeName>
            <fullName evidence="14">FAD synthase</fullName>
        </alternativeName>
    </domain>
</protein>
<dbReference type="EC" id="2.7.1.26" evidence="14"/>
<evidence type="ECO:0000313" key="17">
    <source>
        <dbReference type="Proteomes" id="UP001431199"/>
    </source>
</evidence>
<keyword evidence="11" id="KW-0511">Multifunctional enzyme</keyword>
<comment type="catalytic activity">
    <reaction evidence="12 14">
        <text>riboflavin + ATP = FMN + ADP + H(+)</text>
        <dbReference type="Rhea" id="RHEA:14357"/>
        <dbReference type="ChEBI" id="CHEBI:15378"/>
        <dbReference type="ChEBI" id="CHEBI:30616"/>
        <dbReference type="ChEBI" id="CHEBI:57986"/>
        <dbReference type="ChEBI" id="CHEBI:58210"/>
        <dbReference type="ChEBI" id="CHEBI:456216"/>
        <dbReference type="EC" id="2.7.1.26"/>
    </reaction>
</comment>
<evidence type="ECO:0000313" key="16">
    <source>
        <dbReference type="EMBL" id="MCT7397881.1"/>
    </source>
</evidence>
<dbReference type="PIRSF" id="PIRSF004491">
    <property type="entry name" value="FAD_Synth"/>
    <property type="match status" value="1"/>
</dbReference>
<name>A0ABT2LX66_9FIRM</name>
<keyword evidence="3 14" id="KW-0285">Flavoprotein</keyword>
<dbReference type="InterPro" id="IPR023465">
    <property type="entry name" value="Riboflavin_kinase_dom_sf"/>
</dbReference>
<dbReference type="Pfam" id="PF06574">
    <property type="entry name" value="FAD_syn"/>
    <property type="match status" value="1"/>
</dbReference>
<evidence type="ECO:0000256" key="13">
    <source>
        <dbReference type="ARBA" id="ARBA00049494"/>
    </source>
</evidence>
<dbReference type="CDD" id="cd02064">
    <property type="entry name" value="FAD_synthetase_N"/>
    <property type="match status" value="1"/>
</dbReference>
<dbReference type="Gene3D" id="2.40.30.30">
    <property type="entry name" value="Riboflavin kinase-like"/>
    <property type="match status" value="1"/>
</dbReference>
<keyword evidence="10 14" id="KW-0067">ATP-binding</keyword>
<dbReference type="Proteomes" id="UP001431199">
    <property type="component" value="Unassembled WGS sequence"/>
</dbReference>
<dbReference type="NCBIfam" id="NF004162">
    <property type="entry name" value="PRK05627.1-5"/>
    <property type="match status" value="1"/>
</dbReference>
<organism evidence="16 17">
    <name type="scientific">Eubacterium album</name>
    <dbReference type="NCBI Taxonomy" id="2978477"/>
    <lineage>
        <taxon>Bacteria</taxon>
        <taxon>Bacillati</taxon>
        <taxon>Bacillota</taxon>
        <taxon>Clostridia</taxon>
        <taxon>Eubacteriales</taxon>
        <taxon>Eubacteriaceae</taxon>
        <taxon>Eubacterium</taxon>
    </lineage>
</organism>
<dbReference type="EC" id="2.7.7.2" evidence="14"/>
<dbReference type="InterPro" id="IPR023468">
    <property type="entry name" value="Riboflavin_kinase"/>
</dbReference>
<dbReference type="PANTHER" id="PTHR22749:SF6">
    <property type="entry name" value="RIBOFLAVIN KINASE"/>
    <property type="match status" value="1"/>
</dbReference>
<feature type="domain" description="Riboflavin kinase" evidence="15">
    <location>
        <begin position="178"/>
        <end position="303"/>
    </location>
</feature>
<evidence type="ECO:0000256" key="7">
    <source>
        <dbReference type="ARBA" id="ARBA00022741"/>
    </source>
</evidence>
<dbReference type="InterPro" id="IPR015865">
    <property type="entry name" value="Riboflavin_kinase_bac/euk"/>
</dbReference>
<keyword evidence="4 14" id="KW-0288">FMN</keyword>
<dbReference type="SMART" id="SM00904">
    <property type="entry name" value="Flavokinase"/>
    <property type="match status" value="1"/>
</dbReference>
<dbReference type="InterPro" id="IPR015864">
    <property type="entry name" value="FAD_synthase"/>
</dbReference>
<keyword evidence="5 14" id="KW-0808">Transferase</keyword>
<evidence type="ECO:0000256" key="8">
    <source>
        <dbReference type="ARBA" id="ARBA00022777"/>
    </source>
</evidence>
<keyword evidence="6 14" id="KW-0548">Nucleotidyltransferase</keyword>
<dbReference type="Pfam" id="PF01687">
    <property type="entry name" value="Flavokinase"/>
    <property type="match status" value="1"/>
</dbReference>
<evidence type="ECO:0000256" key="6">
    <source>
        <dbReference type="ARBA" id="ARBA00022695"/>
    </source>
</evidence>
<gene>
    <name evidence="16" type="ORF">N5B56_02100</name>
</gene>
<comment type="caution">
    <text evidence="16">The sequence shown here is derived from an EMBL/GenBank/DDBJ whole genome shotgun (WGS) entry which is preliminary data.</text>
</comment>
<comment type="pathway">
    <text evidence="1 14">Cofactor biosynthesis; FAD biosynthesis; FAD from FMN: step 1/1.</text>
</comment>
<dbReference type="RefSeq" id="WP_118565552.1">
    <property type="nucleotide sequence ID" value="NZ_JAODBU010000002.1"/>
</dbReference>
<evidence type="ECO:0000256" key="9">
    <source>
        <dbReference type="ARBA" id="ARBA00022827"/>
    </source>
</evidence>
<keyword evidence="9 14" id="KW-0274">FAD</keyword>
<keyword evidence="17" id="KW-1185">Reference proteome</keyword>
<dbReference type="Gene3D" id="3.40.50.620">
    <property type="entry name" value="HUPs"/>
    <property type="match status" value="1"/>
</dbReference>
<evidence type="ECO:0000256" key="3">
    <source>
        <dbReference type="ARBA" id="ARBA00022630"/>
    </source>
</evidence>
<evidence type="ECO:0000256" key="2">
    <source>
        <dbReference type="ARBA" id="ARBA00005201"/>
    </source>
</evidence>
<proteinExistence type="inferred from homology"/>
<dbReference type="SUPFAM" id="SSF82114">
    <property type="entry name" value="Riboflavin kinase-like"/>
    <property type="match status" value="1"/>
</dbReference>
<dbReference type="PANTHER" id="PTHR22749">
    <property type="entry name" value="RIBOFLAVIN KINASE/FMN ADENYLYLTRANSFERASE"/>
    <property type="match status" value="1"/>
</dbReference>
<dbReference type="InterPro" id="IPR014729">
    <property type="entry name" value="Rossmann-like_a/b/a_fold"/>
</dbReference>
<comment type="pathway">
    <text evidence="2 14">Cofactor biosynthesis; FMN biosynthesis; FMN from riboflavin (ATP route): step 1/1.</text>
</comment>
<sequence>MINMSATDKIKLSNTIVTVGKFDGLHKGHEKLLSELTKKANGRRKVVLTFAAEPKDVLNNQTVKTIVTDEEKRLLCEKQGIDVYCSMPMTKEFLALEPDEFINEFLKKKLGATAIVCGPDFSFGNKGAGNVDYLKKNTEKYGYELYVIEKEKYHDKDISSTGIRSSIIEGRIEETNEMLDHPYSVIGKVEEGKKIGRTINFPTANILPAATKLLPPNGVYATRTNINGKSYRSITNVGINPTISENNPTKVETYVANFHGNLYGEVIEVSFYEFMRGERKFDDIEQLKKQITMDINDRIKMKI</sequence>
<evidence type="ECO:0000256" key="4">
    <source>
        <dbReference type="ARBA" id="ARBA00022643"/>
    </source>
</evidence>